<evidence type="ECO:0000256" key="1">
    <source>
        <dbReference type="ARBA" id="ARBA00005417"/>
    </source>
</evidence>
<dbReference type="NCBIfam" id="NF008453">
    <property type="entry name" value="PRK11308.1"/>
    <property type="match status" value="2"/>
</dbReference>
<dbReference type="InterPro" id="IPR050319">
    <property type="entry name" value="ABC_transp_ATP-bind"/>
</dbReference>
<dbReference type="InterPro" id="IPR013563">
    <property type="entry name" value="Oligopep_ABC_C"/>
</dbReference>
<dbReference type="Pfam" id="PF08352">
    <property type="entry name" value="oligo_HPY"/>
    <property type="match status" value="2"/>
</dbReference>
<dbReference type="GO" id="GO:0055085">
    <property type="term" value="P:transmembrane transport"/>
    <property type="evidence" value="ECO:0007669"/>
    <property type="project" value="UniProtKB-ARBA"/>
</dbReference>
<dbReference type="NCBIfam" id="NF007739">
    <property type="entry name" value="PRK10419.1"/>
    <property type="match status" value="2"/>
</dbReference>
<feature type="domain" description="ABC transporter" evidence="5">
    <location>
        <begin position="6"/>
        <end position="257"/>
    </location>
</feature>
<keyword evidence="2" id="KW-0813">Transport</keyword>
<name>A0A4Z0DA20_9FIRM</name>
<evidence type="ECO:0000259" key="5">
    <source>
        <dbReference type="PROSITE" id="PS50893"/>
    </source>
</evidence>
<dbReference type="NCBIfam" id="NF010167">
    <property type="entry name" value="PRK13648.1"/>
    <property type="match status" value="2"/>
</dbReference>
<dbReference type="InterPro" id="IPR027417">
    <property type="entry name" value="P-loop_NTPase"/>
</dbReference>
<comment type="caution">
    <text evidence="6">The sequence shown here is derived from an EMBL/GenBank/DDBJ whole genome shotgun (WGS) entry which is preliminary data.</text>
</comment>
<comment type="similarity">
    <text evidence="1">Belongs to the ABC transporter superfamily.</text>
</comment>
<feature type="domain" description="ABC transporter" evidence="5">
    <location>
        <begin position="355"/>
        <end position="600"/>
    </location>
</feature>
<gene>
    <name evidence="6" type="ORF">E4100_00880</name>
</gene>
<dbReference type="NCBIfam" id="TIGR01727">
    <property type="entry name" value="oligo_HPY"/>
    <property type="match status" value="1"/>
</dbReference>
<evidence type="ECO:0000256" key="3">
    <source>
        <dbReference type="ARBA" id="ARBA00022741"/>
    </source>
</evidence>
<dbReference type="Gene3D" id="3.40.50.300">
    <property type="entry name" value="P-loop containing nucleotide triphosphate hydrolases"/>
    <property type="match status" value="2"/>
</dbReference>
<dbReference type="InterPro" id="IPR017871">
    <property type="entry name" value="ABC_transporter-like_CS"/>
</dbReference>
<dbReference type="EMBL" id="SRIB01000001">
    <property type="protein sequence ID" value="TFZ41720.1"/>
    <property type="molecule type" value="Genomic_DNA"/>
</dbReference>
<evidence type="ECO:0000256" key="2">
    <source>
        <dbReference type="ARBA" id="ARBA00022448"/>
    </source>
</evidence>
<evidence type="ECO:0000313" key="6">
    <source>
        <dbReference type="EMBL" id="TFZ41720.1"/>
    </source>
</evidence>
<evidence type="ECO:0000313" key="7">
    <source>
        <dbReference type="Proteomes" id="UP000298381"/>
    </source>
</evidence>
<dbReference type="PANTHER" id="PTHR43776:SF7">
    <property type="entry name" value="D,D-DIPEPTIDE TRANSPORT ATP-BINDING PROTEIN DDPF-RELATED"/>
    <property type="match status" value="1"/>
</dbReference>
<protein>
    <submittedName>
        <fullName evidence="6">ABC transporter ATP-binding protein</fullName>
    </submittedName>
</protein>
<dbReference type="AlphaFoldDB" id="A0A4Z0DA20"/>
<dbReference type="RefSeq" id="WP_135269918.1">
    <property type="nucleotide sequence ID" value="NZ_SRIB01000001.1"/>
</dbReference>
<organism evidence="6 7">
    <name type="scientific">Soehngenia longivitae</name>
    <dbReference type="NCBI Taxonomy" id="2562294"/>
    <lineage>
        <taxon>Bacteria</taxon>
        <taxon>Bacillati</taxon>
        <taxon>Bacillota</taxon>
        <taxon>Tissierellia</taxon>
        <taxon>Tissierellales</taxon>
        <taxon>Tissierellaceae</taxon>
        <taxon>Soehngenia</taxon>
    </lineage>
</organism>
<dbReference type="InterPro" id="IPR003593">
    <property type="entry name" value="AAA+_ATPase"/>
</dbReference>
<dbReference type="OrthoDB" id="9802264at2"/>
<sequence>MENKILEVKNIVIKFNLRGKILTAVRNSSLDLFKGETLAIVGESGSGKSVFTKSFVGMLDKNGWIDEGEIIYNGKDLAKFKTEKEWLTIRGKKIAMVFQDPMTSLNPLKTIGEQIREVITWHRNTPKDEAKKEAIEILKLVGIDDAEKRYKQYPHEFSGGMRQRVVIATAIACRPEILICDEPTTALDVTIQAQILTLIKDLQKELNMTVIYITHDLGVVANVADRVAVMYAGQIVEYGLSNEIFKNPKHPYTKALLLSLPQLGLRGEELFYIKGTPPNLYKEIKGDAFALRNPHALKIDTMYEPPFFKVSETHYAKTWMLHEKAHDNLIIEKLEHDGKQKKEDNKNKLKKEVLVSLKNVTVKFKLDGKQFKAVEDVSFDIYKGETFSLVGESGSGKTTIGRAIMKIHPISGGEIYFKDKMISKKLKKDEIKRFRQSVQMIFQDPMASLNERAKVDYIVSEGLYNFKLYEDELDRKRKVEEAMEEVGLLKDFLTRFPHEFSGGQRQRIGIARALVMEPEFIIADEPISALDVSIRAQIINLLNKLKEERDLTYLFIAHDLSVVKFISDRIAVIHKGHIVELANSDELFENPLHPYTKSLLSAIPIPDPDLEKNKKILIYDPKVHDYSVDKPKWVEIKKEHFIWANDKEIDEYLSELERSHYDKEID</sequence>
<keyword evidence="7" id="KW-1185">Reference proteome</keyword>
<dbReference type="SMART" id="SM00382">
    <property type="entry name" value="AAA"/>
    <property type="match status" value="2"/>
</dbReference>
<dbReference type="Proteomes" id="UP000298381">
    <property type="component" value="Unassembled WGS sequence"/>
</dbReference>
<keyword evidence="3" id="KW-0547">Nucleotide-binding</keyword>
<dbReference type="Pfam" id="PF00005">
    <property type="entry name" value="ABC_tran"/>
    <property type="match status" value="2"/>
</dbReference>
<dbReference type="SUPFAM" id="SSF52540">
    <property type="entry name" value="P-loop containing nucleoside triphosphate hydrolases"/>
    <property type="match status" value="2"/>
</dbReference>
<keyword evidence="4 6" id="KW-0067">ATP-binding</keyword>
<dbReference type="PROSITE" id="PS00211">
    <property type="entry name" value="ABC_TRANSPORTER_1"/>
    <property type="match status" value="2"/>
</dbReference>
<dbReference type="PROSITE" id="PS50893">
    <property type="entry name" value="ABC_TRANSPORTER_2"/>
    <property type="match status" value="2"/>
</dbReference>
<dbReference type="GO" id="GO:0015833">
    <property type="term" value="P:peptide transport"/>
    <property type="evidence" value="ECO:0007669"/>
    <property type="project" value="InterPro"/>
</dbReference>
<dbReference type="FunFam" id="3.40.50.300:FF:000016">
    <property type="entry name" value="Oligopeptide ABC transporter ATP-binding component"/>
    <property type="match status" value="2"/>
</dbReference>
<dbReference type="GO" id="GO:0005524">
    <property type="term" value="F:ATP binding"/>
    <property type="evidence" value="ECO:0007669"/>
    <property type="project" value="UniProtKB-KW"/>
</dbReference>
<dbReference type="CDD" id="cd03257">
    <property type="entry name" value="ABC_NikE_OppD_transporters"/>
    <property type="match status" value="2"/>
</dbReference>
<proteinExistence type="inferred from homology"/>
<evidence type="ECO:0000256" key="4">
    <source>
        <dbReference type="ARBA" id="ARBA00022840"/>
    </source>
</evidence>
<accession>A0A4Z0DA20</accession>
<dbReference type="PANTHER" id="PTHR43776">
    <property type="entry name" value="TRANSPORT ATP-BINDING PROTEIN"/>
    <property type="match status" value="1"/>
</dbReference>
<reference evidence="6 7" key="1">
    <citation type="submission" date="2019-03" db="EMBL/GenBank/DDBJ databases">
        <title>Draft genome sequence data and analysis of a Fermenting Bacterium, Soehngenia longevitae strain 1933PT, isolated from petroleum reservoir in Azerbaijan.</title>
        <authorList>
            <person name="Grouzdev D.S."/>
            <person name="Bidzhieva S.K."/>
            <person name="Sokolova D.S."/>
            <person name="Tourova T.P."/>
            <person name="Poltaraus A.B."/>
            <person name="Nazina T.N."/>
        </authorList>
    </citation>
    <scope>NUCLEOTIDE SEQUENCE [LARGE SCALE GENOMIC DNA]</scope>
    <source>
        <strain evidence="6 7">1933P</strain>
    </source>
</reference>
<dbReference type="InterPro" id="IPR003439">
    <property type="entry name" value="ABC_transporter-like_ATP-bd"/>
</dbReference>
<dbReference type="GO" id="GO:0016887">
    <property type="term" value="F:ATP hydrolysis activity"/>
    <property type="evidence" value="ECO:0007669"/>
    <property type="project" value="InterPro"/>
</dbReference>